<dbReference type="InterPro" id="IPR050951">
    <property type="entry name" value="Retrovirus_Pol_polyprotein"/>
</dbReference>
<feature type="domain" description="Reverse transcriptase RNase H-like" evidence="8">
    <location>
        <begin position="47"/>
        <end position="145"/>
    </location>
</feature>
<dbReference type="GO" id="GO:0003964">
    <property type="term" value="F:RNA-directed DNA polymerase activity"/>
    <property type="evidence" value="ECO:0007669"/>
    <property type="project" value="UniProtKB-KW"/>
</dbReference>
<evidence type="ECO:0000313" key="10">
    <source>
        <dbReference type="Proteomes" id="UP000046395"/>
    </source>
</evidence>
<dbReference type="InterPro" id="IPR043128">
    <property type="entry name" value="Rev_trsase/Diguanyl_cyclase"/>
</dbReference>
<evidence type="ECO:0000256" key="3">
    <source>
        <dbReference type="ARBA" id="ARBA00022695"/>
    </source>
</evidence>
<keyword evidence="10" id="KW-1185">Reference proteome</keyword>
<dbReference type="InterPro" id="IPR043502">
    <property type="entry name" value="DNA/RNA_pol_sf"/>
</dbReference>
<evidence type="ECO:0000256" key="6">
    <source>
        <dbReference type="ARBA" id="ARBA00022801"/>
    </source>
</evidence>
<dbReference type="SUPFAM" id="SSF56672">
    <property type="entry name" value="DNA/RNA polymerases"/>
    <property type="match status" value="1"/>
</dbReference>
<dbReference type="STRING" id="70415.A0A5S6QQ27"/>
<dbReference type="InterPro" id="IPR041588">
    <property type="entry name" value="Integrase_H2C2"/>
</dbReference>
<keyword evidence="5" id="KW-0255">Endonuclease</keyword>
<dbReference type="Pfam" id="PF17917">
    <property type="entry name" value="RT_RNaseH"/>
    <property type="match status" value="1"/>
</dbReference>
<evidence type="ECO:0000256" key="4">
    <source>
        <dbReference type="ARBA" id="ARBA00022722"/>
    </source>
</evidence>
<dbReference type="AlphaFoldDB" id="A0A5S6QQ27"/>
<dbReference type="WBParaSite" id="TMUE_2000009441.1">
    <property type="protein sequence ID" value="TMUE_2000009441.1"/>
    <property type="gene ID" value="WBGene00300602"/>
</dbReference>
<protein>
    <recommendedName>
        <fullName evidence="1">RNA-directed DNA polymerase</fullName>
        <ecNumber evidence="1">2.7.7.49</ecNumber>
    </recommendedName>
</protein>
<dbReference type="InterPro" id="IPR041373">
    <property type="entry name" value="RT_RNaseH"/>
</dbReference>
<keyword evidence="6" id="KW-0378">Hydrolase</keyword>
<dbReference type="Pfam" id="PF17921">
    <property type="entry name" value="Integrase_H2C2"/>
    <property type="match status" value="1"/>
</dbReference>
<sequence length="319" mass="36786">MARPLHRLLKKSKPWNWDEDQEKAFRELKERMNQPPVLQHFHVGWSTELYCDASREGLGAVVMQSKNGEEHVVDYLSRMLTTTEQKYHSNELECLAVVWALRMVRSYVLGRKFKIVTDNSAVKWLFGRQETNDKFGRWVMAITEYLDDCEFVHRAGRANRLPDALSRAPIGTEADIVEEAMLCAAICDGVSLEELEVLQSADPELRRVRNCLDSDQTKAELDGRNQNVQKEFRLFNGILDRKNHEQGRPWRLAVPTNLRRNMVVSVHASPTAGHLGLEKTVSRLRKRYWWPEVAKMMREVVLACPTCQRRKAMSGKPAG</sequence>
<dbReference type="CDD" id="cd09274">
    <property type="entry name" value="RNase_HI_RT_Ty3"/>
    <property type="match status" value="1"/>
</dbReference>
<accession>A0A5S6QQ27</accession>
<evidence type="ECO:0000313" key="11">
    <source>
        <dbReference type="WBParaSite" id="TMUE_2000009441.1"/>
    </source>
</evidence>
<dbReference type="FunFam" id="1.10.340.70:FF:000001">
    <property type="entry name" value="Retrovirus-related Pol polyprotein from transposon gypsy-like Protein"/>
    <property type="match status" value="1"/>
</dbReference>
<proteinExistence type="predicted"/>
<feature type="domain" description="Integrase zinc-binding" evidence="9">
    <location>
        <begin position="254"/>
        <end position="312"/>
    </location>
</feature>
<evidence type="ECO:0000256" key="5">
    <source>
        <dbReference type="ARBA" id="ARBA00022759"/>
    </source>
</evidence>
<organism evidence="10 11">
    <name type="scientific">Trichuris muris</name>
    <name type="common">Mouse whipworm</name>
    <dbReference type="NCBI Taxonomy" id="70415"/>
    <lineage>
        <taxon>Eukaryota</taxon>
        <taxon>Metazoa</taxon>
        <taxon>Ecdysozoa</taxon>
        <taxon>Nematoda</taxon>
        <taxon>Enoplea</taxon>
        <taxon>Dorylaimia</taxon>
        <taxon>Trichinellida</taxon>
        <taxon>Trichuridae</taxon>
        <taxon>Trichuris</taxon>
    </lineage>
</organism>
<dbReference type="GO" id="GO:0016787">
    <property type="term" value="F:hydrolase activity"/>
    <property type="evidence" value="ECO:0007669"/>
    <property type="project" value="UniProtKB-KW"/>
</dbReference>
<dbReference type="Gene3D" id="1.10.340.70">
    <property type="match status" value="1"/>
</dbReference>
<name>A0A5S6QQ27_TRIMR</name>
<dbReference type="PANTHER" id="PTHR37984:SF5">
    <property type="entry name" value="PROTEIN NYNRIN-LIKE"/>
    <property type="match status" value="1"/>
</dbReference>
<dbReference type="Gene3D" id="3.10.20.370">
    <property type="match status" value="1"/>
</dbReference>
<dbReference type="FunFam" id="3.10.20.370:FF:000001">
    <property type="entry name" value="Retrovirus-related Pol polyprotein from transposon 17.6-like protein"/>
    <property type="match status" value="1"/>
</dbReference>
<evidence type="ECO:0000256" key="2">
    <source>
        <dbReference type="ARBA" id="ARBA00022679"/>
    </source>
</evidence>
<keyword evidence="2" id="KW-0808">Transferase</keyword>
<dbReference type="GO" id="GO:0004519">
    <property type="term" value="F:endonuclease activity"/>
    <property type="evidence" value="ECO:0007669"/>
    <property type="project" value="UniProtKB-KW"/>
</dbReference>
<dbReference type="Proteomes" id="UP000046395">
    <property type="component" value="Unassembled WGS sequence"/>
</dbReference>
<keyword evidence="4" id="KW-0540">Nuclease</keyword>
<evidence type="ECO:0000256" key="7">
    <source>
        <dbReference type="ARBA" id="ARBA00022918"/>
    </source>
</evidence>
<keyword evidence="7" id="KW-0695">RNA-directed DNA polymerase</keyword>
<dbReference type="EC" id="2.7.7.49" evidence="1"/>
<dbReference type="Gene3D" id="3.30.70.270">
    <property type="match status" value="1"/>
</dbReference>
<keyword evidence="3" id="KW-0548">Nucleotidyltransferase</keyword>
<dbReference type="PANTHER" id="PTHR37984">
    <property type="entry name" value="PROTEIN CBG26694"/>
    <property type="match status" value="1"/>
</dbReference>
<evidence type="ECO:0000259" key="9">
    <source>
        <dbReference type="Pfam" id="PF17921"/>
    </source>
</evidence>
<evidence type="ECO:0000256" key="1">
    <source>
        <dbReference type="ARBA" id="ARBA00012493"/>
    </source>
</evidence>
<reference evidence="11" key="1">
    <citation type="submission" date="2019-12" db="UniProtKB">
        <authorList>
            <consortium name="WormBaseParasite"/>
        </authorList>
    </citation>
    <scope>IDENTIFICATION</scope>
</reference>
<evidence type="ECO:0000259" key="8">
    <source>
        <dbReference type="Pfam" id="PF17917"/>
    </source>
</evidence>